<dbReference type="SUPFAM" id="SSF56563">
    <property type="entry name" value="Major capsid protein gp5"/>
    <property type="match status" value="1"/>
</dbReference>
<dbReference type="EMBL" id="PXZO01000060">
    <property type="protein sequence ID" value="PSK04223.1"/>
    <property type="molecule type" value="Genomic_DNA"/>
</dbReference>
<protein>
    <submittedName>
        <fullName evidence="3">Phage major capsid protein</fullName>
    </submittedName>
</protein>
<evidence type="ECO:0000313" key="4">
    <source>
        <dbReference type="Proteomes" id="UP000241645"/>
    </source>
</evidence>
<dbReference type="Gene3D" id="3.30.2320.10">
    <property type="entry name" value="hypothetical protein PF0899 domain"/>
    <property type="match status" value="1"/>
</dbReference>
<sequence length="478" mass="51275">MTKSNVLSFAFPVNLQHFAEATLQDLLQARAAKIERQSAILEAAKADNNRDLTNEEDQEFDAIEVEIVDLDNKITSKEKQTQRENTVAARSASIQNQTVTPYRPSAVFGGNPTQPEPKNDNGFTSLGEFINAVRFGDTKGRLAEVPVGQGEGGGYKVPDAFRGQILPSQVLNQWSMGTGGEGGFAVPVEFRPDVLMISPEAAIVRSRATVIPAGEEAPDTKITMPALDQGTKGVFGGVEVSWIGEGQEKPDTDGALKEVALQPHEVAATTVVTDKLLRNWTAADSFISSLLTKAMMAAEDIAFLTGNGTNKPTGVVGAAGTLTVNRATANTVTYDDIVLLLAYLLPDSASSSIWVANQSIMPDLVKLRDPAGNYIFIQGNATKGIPATLLGIPIRFTGKTPAKGQKGDLVLVDLSYYLIKDGSGPYIAASEHVYFKQNKTVIKAFWNVDGKPWVIAPLTLEDKVTKVSPYVALDIPKV</sequence>
<keyword evidence="4" id="KW-1185">Reference proteome</keyword>
<accession>A0ABX5FKN0</accession>
<gene>
    <name evidence="3" type="ORF">C7R92_27145</name>
</gene>
<evidence type="ECO:0000256" key="1">
    <source>
        <dbReference type="ARBA" id="ARBA00004328"/>
    </source>
</evidence>
<evidence type="ECO:0000259" key="2">
    <source>
        <dbReference type="Pfam" id="PF05065"/>
    </source>
</evidence>
<organism evidence="3 4">
    <name type="scientific">Brevibacillus porteri</name>
    <dbReference type="NCBI Taxonomy" id="2126350"/>
    <lineage>
        <taxon>Bacteria</taxon>
        <taxon>Bacillati</taxon>
        <taxon>Bacillota</taxon>
        <taxon>Bacilli</taxon>
        <taxon>Bacillales</taxon>
        <taxon>Paenibacillaceae</taxon>
        <taxon>Brevibacillus</taxon>
    </lineage>
</organism>
<evidence type="ECO:0000313" key="3">
    <source>
        <dbReference type="EMBL" id="PSK04223.1"/>
    </source>
</evidence>
<proteinExistence type="predicted"/>
<dbReference type="NCBIfam" id="TIGR01554">
    <property type="entry name" value="major_cap_HK97"/>
    <property type="match status" value="1"/>
</dbReference>
<dbReference type="Gene3D" id="3.30.2400.10">
    <property type="entry name" value="Major capsid protein gp5"/>
    <property type="match status" value="1"/>
</dbReference>
<dbReference type="InterPro" id="IPR024455">
    <property type="entry name" value="Phage_capsid"/>
</dbReference>
<reference evidence="3 4" key="1">
    <citation type="submission" date="2018-03" db="EMBL/GenBank/DDBJ databases">
        <title>Brevisbacillus phylogenomics.</title>
        <authorList>
            <person name="Dunlap C."/>
        </authorList>
    </citation>
    <scope>NUCLEOTIDE SEQUENCE [LARGE SCALE GENOMIC DNA]</scope>
    <source>
        <strain evidence="3 4">NRRL B-41110</strain>
    </source>
</reference>
<comment type="subcellular location">
    <subcellularLocation>
        <location evidence="1">Virion</location>
    </subcellularLocation>
</comment>
<comment type="caution">
    <text evidence="3">The sequence shown here is derived from an EMBL/GenBank/DDBJ whole genome shotgun (WGS) entry which is preliminary data.</text>
</comment>
<dbReference type="Pfam" id="PF05065">
    <property type="entry name" value="Phage_capsid"/>
    <property type="match status" value="1"/>
</dbReference>
<dbReference type="Proteomes" id="UP000241645">
    <property type="component" value="Unassembled WGS sequence"/>
</dbReference>
<feature type="domain" description="Phage capsid-like C-terminal" evidence="2">
    <location>
        <begin position="182"/>
        <end position="452"/>
    </location>
</feature>
<dbReference type="InterPro" id="IPR054612">
    <property type="entry name" value="Phage_capsid-like_C"/>
</dbReference>
<name>A0ABX5FKN0_9BACL</name>